<feature type="transmembrane region" description="Helical" evidence="1">
    <location>
        <begin position="206"/>
        <end position="226"/>
    </location>
</feature>
<proteinExistence type="predicted"/>
<accession>A0A939EYY8</accession>
<keyword evidence="1" id="KW-0472">Membrane</keyword>
<reference evidence="2" key="1">
    <citation type="submission" date="2021-03" db="EMBL/GenBank/DDBJ databases">
        <authorList>
            <person name="Kim M.K."/>
        </authorList>
    </citation>
    <scope>NUCLEOTIDE SEQUENCE</scope>
    <source>
        <strain evidence="2">BT186</strain>
    </source>
</reference>
<feature type="transmembrane region" description="Helical" evidence="1">
    <location>
        <begin position="176"/>
        <end position="194"/>
    </location>
</feature>
<dbReference type="Proteomes" id="UP000664144">
    <property type="component" value="Unassembled WGS sequence"/>
</dbReference>
<dbReference type="AlphaFoldDB" id="A0A939EYY8"/>
<protein>
    <recommendedName>
        <fullName evidence="4">Glycosyltransferase RgtA/B/C/D-like domain-containing protein</fullName>
    </recommendedName>
</protein>
<feature type="transmembrane region" description="Helical" evidence="1">
    <location>
        <begin position="25"/>
        <end position="43"/>
    </location>
</feature>
<comment type="caution">
    <text evidence="2">The sequence shown here is derived from an EMBL/GenBank/DDBJ whole genome shotgun (WGS) entry which is preliminary data.</text>
</comment>
<feature type="transmembrane region" description="Helical" evidence="1">
    <location>
        <begin position="261"/>
        <end position="283"/>
    </location>
</feature>
<dbReference type="RefSeq" id="WP_206985720.1">
    <property type="nucleotide sequence ID" value="NZ_JAFLQZ010000013.1"/>
</dbReference>
<evidence type="ECO:0000313" key="2">
    <source>
        <dbReference type="EMBL" id="MBO0359764.1"/>
    </source>
</evidence>
<keyword evidence="3" id="KW-1185">Reference proteome</keyword>
<evidence type="ECO:0008006" key="4">
    <source>
        <dbReference type="Google" id="ProtNLM"/>
    </source>
</evidence>
<dbReference type="EMBL" id="JAFLQZ010000013">
    <property type="protein sequence ID" value="MBO0359764.1"/>
    <property type="molecule type" value="Genomic_DNA"/>
</dbReference>
<evidence type="ECO:0000256" key="1">
    <source>
        <dbReference type="SAM" id="Phobius"/>
    </source>
</evidence>
<evidence type="ECO:0000313" key="3">
    <source>
        <dbReference type="Proteomes" id="UP000664144"/>
    </source>
</evidence>
<organism evidence="2 3">
    <name type="scientific">Hymenobacter telluris</name>
    <dbReference type="NCBI Taxonomy" id="2816474"/>
    <lineage>
        <taxon>Bacteria</taxon>
        <taxon>Pseudomonadati</taxon>
        <taxon>Bacteroidota</taxon>
        <taxon>Cytophagia</taxon>
        <taxon>Cytophagales</taxon>
        <taxon>Hymenobacteraceae</taxon>
        <taxon>Hymenobacter</taxon>
    </lineage>
</organism>
<keyword evidence="1" id="KW-1133">Transmembrane helix</keyword>
<sequence length="298" mass="33990">MAPLLGVWPAVYIYQNYRQQAWRKLLQPVVLLILPFLLVDGAWTARNWVVSQQFIPLQTAYAGTPFPEDYLAARRFVAALGEDPVEWNSTSLMSWLIRPAPAPQAAPQPWQLTQQGTYDSLRWVRQRLQLARPSAGLLTATQNNGDSQAAAALRRFHDAVVQEKPWLYYVVAPLRLTYYLVLTGGGNSIFAWPFGELALWQKAIRLLFTCTHWLLMGAALCSYCWWPRPRSAGWLLVRLPPIFVILLFVVVLRYVEARYFIVVYPLALLTGTVWLTQLAGRIAPQLFRKSGKRNPLIP</sequence>
<name>A0A939EYY8_9BACT</name>
<gene>
    <name evidence="2" type="ORF">J0X19_17515</name>
</gene>
<feature type="transmembrane region" description="Helical" evidence="1">
    <location>
        <begin position="233"/>
        <end position="255"/>
    </location>
</feature>
<keyword evidence="1" id="KW-0812">Transmembrane</keyword>